<organism evidence="12 13">
    <name type="scientific">Acaromyces ingoldii</name>
    <dbReference type="NCBI Taxonomy" id="215250"/>
    <lineage>
        <taxon>Eukaryota</taxon>
        <taxon>Fungi</taxon>
        <taxon>Dikarya</taxon>
        <taxon>Basidiomycota</taxon>
        <taxon>Ustilaginomycotina</taxon>
        <taxon>Exobasidiomycetes</taxon>
        <taxon>Exobasidiales</taxon>
        <taxon>Cryptobasidiaceae</taxon>
        <taxon>Acaromyces</taxon>
    </lineage>
</organism>
<evidence type="ECO:0000256" key="7">
    <source>
        <dbReference type="ARBA" id="ARBA00023098"/>
    </source>
</evidence>
<dbReference type="InterPro" id="IPR002539">
    <property type="entry name" value="MaoC-like_dom"/>
</dbReference>
<evidence type="ECO:0000256" key="9">
    <source>
        <dbReference type="ARBA" id="ARBA00023239"/>
    </source>
</evidence>
<dbReference type="OrthoDB" id="3592703at2759"/>
<evidence type="ECO:0000313" key="12">
    <source>
        <dbReference type="EMBL" id="PWN89431.1"/>
    </source>
</evidence>
<proteinExistence type="inferred from homology"/>
<evidence type="ECO:0000256" key="10">
    <source>
        <dbReference type="SAM" id="MobiDB-lite"/>
    </source>
</evidence>
<evidence type="ECO:0000313" key="13">
    <source>
        <dbReference type="Proteomes" id="UP000245768"/>
    </source>
</evidence>
<comment type="similarity">
    <text evidence="3">Belongs to the short-chain dehydrogenases/reductases (SDR) family.</text>
</comment>
<dbReference type="PANTHER" id="PTHR45024:SF2">
    <property type="entry name" value="SCP2 DOMAIN-CONTAINING PROTEIN"/>
    <property type="match status" value="1"/>
</dbReference>
<evidence type="ECO:0000256" key="2">
    <source>
        <dbReference type="ARBA" id="ARBA00005005"/>
    </source>
</evidence>
<dbReference type="Pfam" id="PF22622">
    <property type="entry name" value="MFE-2_hydrat-2_N"/>
    <property type="match status" value="1"/>
</dbReference>
<evidence type="ECO:0000256" key="8">
    <source>
        <dbReference type="ARBA" id="ARBA00023140"/>
    </source>
</evidence>
<dbReference type="Gene3D" id="1.10.287.4290">
    <property type="match status" value="1"/>
</dbReference>
<evidence type="ECO:0000256" key="3">
    <source>
        <dbReference type="ARBA" id="ARBA00006484"/>
    </source>
</evidence>
<dbReference type="Proteomes" id="UP000245768">
    <property type="component" value="Unassembled WGS sequence"/>
</dbReference>
<evidence type="ECO:0000256" key="5">
    <source>
        <dbReference type="ARBA" id="ARBA00022857"/>
    </source>
</evidence>
<evidence type="ECO:0000256" key="1">
    <source>
        <dbReference type="ARBA" id="ARBA00004275"/>
    </source>
</evidence>
<evidence type="ECO:0000256" key="6">
    <source>
        <dbReference type="ARBA" id="ARBA00023002"/>
    </source>
</evidence>
<dbReference type="FunFam" id="3.40.50.720:FF:000084">
    <property type="entry name" value="Short-chain dehydrogenase reductase"/>
    <property type="match status" value="2"/>
</dbReference>
<dbReference type="InterPro" id="IPR051687">
    <property type="entry name" value="Peroxisomal_Beta-Oxidation"/>
</dbReference>
<dbReference type="STRING" id="215250.A0A316YJQ4"/>
<dbReference type="SUPFAM" id="SSF54637">
    <property type="entry name" value="Thioesterase/thiol ester dehydrase-isomerase"/>
    <property type="match status" value="2"/>
</dbReference>
<dbReference type="SMART" id="SM00822">
    <property type="entry name" value="PKS_KR"/>
    <property type="match status" value="1"/>
</dbReference>
<keyword evidence="13" id="KW-1185">Reference proteome</keyword>
<evidence type="ECO:0000259" key="11">
    <source>
        <dbReference type="SMART" id="SM00822"/>
    </source>
</evidence>
<dbReference type="PANTHER" id="PTHR45024">
    <property type="entry name" value="DEHYDROGENASES, SHORT CHAIN"/>
    <property type="match status" value="1"/>
</dbReference>
<dbReference type="Gene3D" id="3.10.129.10">
    <property type="entry name" value="Hotdog Thioesterase"/>
    <property type="match status" value="2"/>
</dbReference>
<dbReference type="InterPro" id="IPR029069">
    <property type="entry name" value="HotDog_dom_sf"/>
</dbReference>
<comment type="subcellular location">
    <subcellularLocation>
        <location evidence="1">Peroxisome</location>
    </subcellularLocation>
</comment>
<sequence>MSDFPTTENGKLSLKGRVAIITGAGNGLGKAYAVSLAKRGAKVVINDLGPSTQDKNRKAAEVVVEEITKAGGEAIANLDSNLEGDKIVKQAMDKWGRVDILINNAGILRDKSFKSMSDAEWDAITAVHITGSYKCAHAAWPIMRKQKFGRIINISSAAGIYGNFGQANYSAAKMSMISFTKTLAIEGAKYGILANCIAPIAASQMLASIMPPEILEQLKPEFVAPLATFLVSAGNEDISGQVFESGAGFMAALRRQRSHGVVFKTDDTFTPAAVRERIDEINDFDENPEYPEKITDANHMEFLERAKEAKPNPQGDGPIKFDGQTVLITGAGAGLGRAYALMFGKLGANVVVNDFSEKNANAVVDEVKKAGGKAAPAIGSVEEGDKIVQAAVDAFGGLHVIINNAGILRDKSFAGVDDKDWQSVVNIHLRGTYKICKAAWPIFLKQKYGRIVNTTSAVGIYGNFGQANYSTAKGGILGLTQTLAIEGQKNNILCNTIAPNAGTAMTSTIWPQEMVDAFKPDFIAPAVGYLASEANTEHTKLLWEVSGGWIAAVRWQRTGGHAFSHSKELNPEQIQKKMGKILDFNPDTSAFPANNQEAMSDIMSNIGSSGGEDDDDEGGEGGEDFSDPEDPDSVKEAKKHTSDPTEYTYAERDVILYNLGIGAKATDLNYVYEGADEFQVIPTFGVVPMFDAMSTFPLDFLPDFNPTKLLHGEQSLKIAKLPIPTSGTLTSTAKLVEALDKGKAASVVLRVETKDSKGDVVFINESTLFIRGSGNFGGKKSSSRQGESTAPNKPPSRNPDAVLEDTTSPDQAALYRLSGDYNPLHVDPAFAQMGGFDKPILHGLCSYGVSGRLLANKFGPFNNIKARFAGTVLPGEKITVKAWKVEDKKVIFESYVGDRLVLSAAAITLA</sequence>
<dbReference type="SUPFAM" id="SSF51735">
    <property type="entry name" value="NAD(P)-binding Rossmann-fold domains"/>
    <property type="match status" value="2"/>
</dbReference>
<keyword evidence="7" id="KW-0443">Lipid metabolism</keyword>
<dbReference type="InterPro" id="IPR057326">
    <property type="entry name" value="KR_dom"/>
</dbReference>
<dbReference type="AlphaFoldDB" id="A0A316YJQ4"/>
<dbReference type="InterPro" id="IPR002347">
    <property type="entry name" value="SDR_fam"/>
</dbReference>
<dbReference type="GO" id="GO:0016491">
    <property type="term" value="F:oxidoreductase activity"/>
    <property type="evidence" value="ECO:0007669"/>
    <property type="project" value="UniProtKB-KW"/>
</dbReference>
<dbReference type="Pfam" id="PF00106">
    <property type="entry name" value="adh_short"/>
    <property type="match status" value="2"/>
</dbReference>
<keyword evidence="5" id="KW-0521">NADP</keyword>
<evidence type="ECO:0000256" key="4">
    <source>
        <dbReference type="ARBA" id="ARBA00022832"/>
    </source>
</evidence>
<dbReference type="GeneID" id="37044049"/>
<keyword evidence="4" id="KW-0276">Fatty acid metabolism</keyword>
<feature type="compositionally biased region" description="Acidic residues" evidence="10">
    <location>
        <begin position="611"/>
        <end position="631"/>
    </location>
</feature>
<dbReference type="PRINTS" id="PR00081">
    <property type="entry name" value="GDHRDH"/>
</dbReference>
<dbReference type="InterPro" id="IPR020904">
    <property type="entry name" value="Sc_DH/Rdtase_CS"/>
</dbReference>
<dbReference type="Gene3D" id="3.40.50.720">
    <property type="entry name" value="NAD(P)-binding Rossmann-like Domain"/>
    <property type="match status" value="2"/>
</dbReference>
<keyword evidence="9" id="KW-0456">Lyase</keyword>
<accession>A0A316YJQ4</accession>
<dbReference type="Pfam" id="PF01575">
    <property type="entry name" value="MaoC_dehydratas"/>
    <property type="match status" value="1"/>
</dbReference>
<gene>
    <name evidence="12" type="ORF">FA10DRAFT_267997</name>
</gene>
<keyword evidence="8" id="KW-0576">Peroxisome</keyword>
<feature type="domain" description="Ketoreductase" evidence="11">
    <location>
        <begin position="17"/>
        <end position="203"/>
    </location>
</feature>
<name>A0A316YJQ4_9BASI</name>
<dbReference type="RefSeq" id="XP_025376629.1">
    <property type="nucleotide sequence ID" value="XM_025522133.1"/>
</dbReference>
<feature type="region of interest" description="Disordered" evidence="10">
    <location>
        <begin position="774"/>
        <end position="805"/>
    </location>
</feature>
<dbReference type="InterPro" id="IPR036291">
    <property type="entry name" value="NAD(P)-bd_dom_sf"/>
</dbReference>
<reference evidence="12 13" key="1">
    <citation type="journal article" date="2018" name="Mol. Biol. Evol.">
        <title>Broad Genomic Sampling Reveals a Smut Pathogenic Ancestry of the Fungal Clade Ustilaginomycotina.</title>
        <authorList>
            <person name="Kijpornyongpan T."/>
            <person name="Mondo S.J."/>
            <person name="Barry K."/>
            <person name="Sandor L."/>
            <person name="Lee J."/>
            <person name="Lipzen A."/>
            <person name="Pangilinan J."/>
            <person name="LaButti K."/>
            <person name="Hainaut M."/>
            <person name="Henrissat B."/>
            <person name="Grigoriev I.V."/>
            <person name="Spatafora J.W."/>
            <person name="Aime M.C."/>
        </authorList>
    </citation>
    <scope>NUCLEOTIDE SEQUENCE [LARGE SCALE GENOMIC DNA]</scope>
    <source>
        <strain evidence="12 13">MCA 4198</strain>
    </source>
</reference>
<feature type="compositionally biased region" description="Basic and acidic residues" evidence="10">
    <location>
        <begin position="632"/>
        <end position="645"/>
    </location>
</feature>
<dbReference type="EMBL" id="KZ819637">
    <property type="protein sequence ID" value="PWN89431.1"/>
    <property type="molecule type" value="Genomic_DNA"/>
</dbReference>
<dbReference type="CDD" id="cd05353">
    <property type="entry name" value="hydroxyacyl-CoA-like_DH_SDR_c-like"/>
    <property type="match status" value="2"/>
</dbReference>
<protein>
    <submittedName>
        <fullName evidence="12">Putative multifunctional beta-oxidation protein</fullName>
    </submittedName>
</protein>
<dbReference type="GO" id="GO:0004300">
    <property type="term" value="F:enoyl-CoA hydratase activity"/>
    <property type="evidence" value="ECO:0007669"/>
    <property type="project" value="UniProtKB-ARBA"/>
</dbReference>
<dbReference type="PROSITE" id="PS00061">
    <property type="entry name" value="ADH_SHORT"/>
    <property type="match status" value="2"/>
</dbReference>
<keyword evidence="6" id="KW-0560">Oxidoreductase</keyword>
<dbReference type="CDD" id="cd03448">
    <property type="entry name" value="HDE_HSD"/>
    <property type="match status" value="1"/>
</dbReference>
<dbReference type="InParanoid" id="A0A316YJQ4"/>
<comment type="pathway">
    <text evidence="2">Lipid metabolism; fatty acid beta-oxidation.</text>
</comment>
<feature type="region of interest" description="Disordered" evidence="10">
    <location>
        <begin position="602"/>
        <end position="645"/>
    </location>
</feature>
<dbReference type="GO" id="GO:0005777">
    <property type="term" value="C:peroxisome"/>
    <property type="evidence" value="ECO:0007669"/>
    <property type="project" value="UniProtKB-SubCell"/>
</dbReference>
<dbReference type="InterPro" id="IPR054357">
    <property type="entry name" value="MFE-2_N"/>
</dbReference>
<dbReference type="GO" id="GO:0006635">
    <property type="term" value="P:fatty acid beta-oxidation"/>
    <property type="evidence" value="ECO:0007669"/>
    <property type="project" value="UniProtKB-UniPathway"/>
</dbReference>
<dbReference type="UniPathway" id="UPA00659"/>
<dbReference type="PRINTS" id="PR00080">
    <property type="entry name" value="SDRFAMILY"/>
</dbReference>